<name>A0A9Q1CCT5_HOLLE</name>
<evidence type="ECO:0000313" key="1">
    <source>
        <dbReference type="EMBL" id="KAJ8042592.1"/>
    </source>
</evidence>
<accession>A0A9Q1CCT5</accession>
<gene>
    <name evidence="1" type="ORF">HOLleu_09378</name>
</gene>
<keyword evidence="2" id="KW-1185">Reference proteome</keyword>
<reference evidence="1" key="1">
    <citation type="submission" date="2021-10" db="EMBL/GenBank/DDBJ databases">
        <title>Tropical sea cucumber genome reveals ecological adaptation and Cuvierian tubules defense mechanism.</title>
        <authorList>
            <person name="Chen T."/>
        </authorList>
    </citation>
    <scope>NUCLEOTIDE SEQUENCE</scope>
    <source>
        <strain evidence="1">Nanhai2018</strain>
        <tissue evidence="1">Muscle</tissue>
    </source>
</reference>
<dbReference type="AlphaFoldDB" id="A0A9Q1CCT5"/>
<protein>
    <submittedName>
        <fullName evidence="1">Uncharacterized protein</fullName>
    </submittedName>
</protein>
<comment type="caution">
    <text evidence="1">The sequence shown here is derived from an EMBL/GenBank/DDBJ whole genome shotgun (WGS) entry which is preliminary data.</text>
</comment>
<proteinExistence type="predicted"/>
<evidence type="ECO:0000313" key="2">
    <source>
        <dbReference type="Proteomes" id="UP001152320"/>
    </source>
</evidence>
<dbReference type="EMBL" id="JAIZAY010000004">
    <property type="protein sequence ID" value="KAJ8042592.1"/>
    <property type="molecule type" value="Genomic_DNA"/>
</dbReference>
<organism evidence="1 2">
    <name type="scientific">Holothuria leucospilota</name>
    <name type="common">Black long sea cucumber</name>
    <name type="synonym">Mertensiothuria leucospilota</name>
    <dbReference type="NCBI Taxonomy" id="206669"/>
    <lineage>
        <taxon>Eukaryota</taxon>
        <taxon>Metazoa</taxon>
        <taxon>Echinodermata</taxon>
        <taxon>Eleutherozoa</taxon>
        <taxon>Echinozoa</taxon>
        <taxon>Holothuroidea</taxon>
        <taxon>Aspidochirotacea</taxon>
        <taxon>Aspidochirotida</taxon>
        <taxon>Holothuriidae</taxon>
        <taxon>Holothuria</taxon>
    </lineage>
</organism>
<sequence>MIKALTNFRFETIKDFKIFETDVVNILRTVSKDIEEYKESYILGVLKSSKDVIEAAESTLRGAIIRVIFGGNVKLELAEEAEETVGAEQNIEYSLEKLAKDQNSVKLVKPALEVFISIHRDLAEIVVLLFIAHKIAGSKKWRRRLSRKILKKSKSYLQDIQALNTGEKESFDQILSKIKIKANDLVNIAIGHESVTENVVSPQNISQWEGSSQENPRKSFDCLEEAVKTILQKQKDFNGTSTLVTFVKQLYGSLPDSTVVYRSTEESTHTANELSDDGSNVEANVSKIAKGVSAAGVVLNAVGVGVDLEFLGKAACNILGKEQEQFPSALRDASDVMEKLNNIASQMYSIQGPSVSTTL</sequence>
<dbReference type="Proteomes" id="UP001152320">
    <property type="component" value="Chromosome 4"/>
</dbReference>